<dbReference type="GO" id="GO:0004553">
    <property type="term" value="F:hydrolase activity, hydrolyzing O-glycosyl compounds"/>
    <property type="evidence" value="ECO:0007669"/>
    <property type="project" value="InterPro"/>
</dbReference>
<dbReference type="InterPro" id="IPR001088">
    <property type="entry name" value="Glyco_hydro_4"/>
</dbReference>
<dbReference type="GO" id="GO:0005975">
    <property type="term" value="P:carbohydrate metabolic process"/>
    <property type="evidence" value="ECO:0007669"/>
    <property type="project" value="InterPro"/>
</dbReference>
<gene>
    <name evidence="12" type="ORF">GZA08_10175</name>
</gene>
<dbReference type="GO" id="GO:0016616">
    <property type="term" value="F:oxidoreductase activity, acting on the CH-OH group of donors, NAD or NADP as acceptor"/>
    <property type="evidence" value="ECO:0007669"/>
    <property type="project" value="InterPro"/>
</dbReference>
<name>A0A6B2JTF5_9RHOB</name>
<dbReference type="PANTHER" id="PTHR32092:SF5">
    <property type="entry name" value="6-PHOSPHO-BETA-GLUCOSIDASE"/>
    <property type="match status" value="1"/>
</dbReference>
<dbReference type="GO" id="GO:0046872">
    <property type="term" value="F:metal ion binding"/>
    <property type="evidence" value="ECO:0007669"/>
    <property type="project" value="UniProtKB-KW"/>
</dbReference>
<dbReference type="InterPro" id="IPR022616">
    <property type="entry name" value="Glyco_hydro_4_C"/>
</dbReference>
<dbReference type="SUPFAM" id="SSF51735">
    <property type="entry name" value="NAD(P)-binding Rossmann-fold domains"/>
    <property type="match status" value="1"/>
</dbReference>
<feature type="binding site" evidence="7">
    <location>
        <position position="93"/>
    </location>
    <ligand>
        <name>substrate</name>
    </ligand>
</feature>
<evidence type="ECO:0000259" key="11">
    <source>
        <dbReference type="Pfam" id="PF11975"/>
    </source>
</evidence>
<evidence type="ECO:0000256" key="9">
    <source>
        <dbReference type="PIRSR" id="PIRSR601088-4"/>
    </source>
</evidence>
<feature type="site" description="Increases basicity of active site Tyr" evidence="9">
    <location>
        <position position="109"/>
    </location>
</feature>
<feature type="domain" description="Glycosyl hydrolase family 4 C-terminal" evidence="11">
    <location>
        <begin position="194"/>
        <end position="405"/>
    </location>
</feature>
<evidence type="ECO:0000313" key="12">
    <source>
        <dbReference type="EMBL" id="NDV01330.1"/>
    </source>
</evidence>
<keyword evidence="8" id="KW-0170">Cobalt</keyword>
<accession>A0A6B2JTF5</accession>
<keyword evidence="3 10" id="KW-0378">Hydrolase</keyword>
<dbReference type="PANTHER" id="PTHR32092">
    <property type="entry name" value="6-PHOSPHO-BETA-GLUCOSIDASE-RELATED"/>
    <property type="match status" value="1"/>
</dbReference>
<dbReference type="Pfam" id="PF11975">
    <property type="entry name" value="Glyco_hydro_4C"/>
    <property type="match status" value="1"/>
</dbReference>
<evidence type="ECO:0000256" key="10">
    <source>
        <dbReference type="RuleBase" id="RU361152"/>
    </source>
</evidence>
<sequence length="432" mass="46786">MARTKIAYIGGGSTRAPAVVRGLIDKAAAFAGSEVTLIDVDPGHLATIEKLARRMAAAAGADIRFNATRDRRAGLEDADIVLSSFRPGGFEARLQDETIPLRHGVIGQETQGPGGFFMALRAIEALKPMLAEMDEVCPDALLLNYTNPVNIVADAVSRYTDRKVISLCEGPIIFPIEVAEAAGLDPAGLDVRMIGVNHGSWSVRHLHDGTDMIAKVREAWEARRGDNSLSPQHRRLLHMTAAMGAIPSQYFKYYYFREEIVAELKAAPTTRAEDIMATNPDNWAHYKEQAEAETPRLDPARSRGGMDLLEIAVDVMDAVTNDRPEIWPVNVPNNGAIEGLPDDLVIEAHGLVDRHGAQPLASGPIPSQVRGLVMMLAEYQRLAADAAWTGGRTEAIQALTANPLVMQLPVAEAIWEDMVAAQGDLLPARMVG</sequence>
<dbReference type="InterPro" id="IPR015955">
    <property type="entry name" value="Lactate_DH/Glyco_Ohase_4_C"/>
</dbReference>
<evidence type="ECO:0000256" key="3">
    <source>
        <dbReference type="ARBA" id="ARBA00022801"/>
    </source>
</evidence>
<feature type="binding site" evidence="7">
    <location>
        <position position="147"/>
    </location>
    <ligand>
        <name>substrate</name>
    </ligand>
</feature>
<keyword evidence="13" id="KW-1185">Reference proteome</keyword>
<feature type="binding site" evidence="8">
    <location>
        <position position="168"/>
    </location>
    <ligand>
        <name>Mn(2+)</name>
        <dbReference type="ChEBI" id="CHEBI:29035"/>
    </ligand>
</feature>
<evidence type="ECO:0000256" key="7">
    <source>
        <dbReference type="PIRSR" id="PIRSR601088-2"/>
    </source>
</evidence>
<organism evidence="12 13">
    <name type="scientific">Pseudoroseicyclus tamaricis</name>
    <dbReference type="NCBI Taxonomy" id="2705421"/>
    <lineage>
        <taxon>Bacteria</taxon>
        <taxon>Pseudomonadati</taxon>
        <taxon>Pseudomonadota</taxon>
        <taxon>Alphaproteobacteria</taxon>
        <taxon>Rhodobacterales</taxon>
        <taxon>Paracoccaceae</taxon>
        <taxon>Pseudoroseicyclus</taxon>
    </lineage>
</organism>
<comment type="similarity">
    <text evidence="1 10">Belongs to the glycosyl hydrolase 4 family.</text>
</comment>
<keyword evidence="5 8" id="KW-0464">Manganese</keyword>
<dbReference type="Gene3D" id="3.40.50.720">
    <property type="entry name" value="NAD(P)-binding Rossmann-like Domain"/>
    <property type="match status" value="1"/>
</dbReference>
<keyword evidence="2 8" id="KW-0479">Metal-binding</keyword>
<dbReference type="AlphaFoldDB" id="A0A6B2JTF5"/>
<dbReference type="Gene3D" id="3.90.110.10">
    <property type="entry name" value="Lactate dehydrogenase/glycoside hydrolase, family 4, C-terminal"/>
    <property type="match status" value="1"/>
</dbReference>
<dbReference type="Pfam" id="PF02056">
    <property type="entry name" value="Glyco_hydro_4"/>
    <property type="match status" value="1"/>
</dbReference>
<dbReference type="SUPFAM" id="SSF56327">
    <property type="entry name" value="LDH C-terminal domain-like"/>
    <property type="match status" value="1"/>
</dbReference>
<reference evidence="12 13" key="1">
    <citation type="submission" date="2020-02" db="EMBL/GenBank/DDBJ databases">
        <title>Pseudoroseicyclus tamarix, sp. nov., isolated from offshore sediment of a Tamarix chinensis forest.</title>
        <authorList>
            <person name="Gai Y."/>
        </authorList>
    </citation>
    <scope>NUCLEOTIDE SEQUENCE [LARGE SCALE GENOMIC DNA]</scope>
    <source>
        <strain evidence="12 13">CLL3-39</strain>
    </source>
</reference>
<comment type="caution">
    <text evidence="12">The sequence shown here is derived from an EMBL/GenBank/DDBJ whole genome shotgun (WGS) entry which is preliminary data.</text>
</comment>
<proteinExistence type="inferred from homology"/>
<dbReference type="Proteomes" id="UP000474757">
    <property type="component" value="Unassembled WGS sequence"/>
</dbReference>
<dbReference type="RefSeq" id="WP_163893006.1">
    <property type="nucleotide sequence ID" value="NZ_JAAFYS010000002.1"/>
</dbReference>
<feature type="binding site" evidence="8">
    <location>
        <position position="198"/>
    </location>
    <ligand>
        <name>Mn(2+)</name>
        <dbReference type="ChEBI" id="CHEBI:29035"/>
    </ligand>
</feature>
<evidence type="ECO:0000313" key="13">
    <source>
        <dbReference type="Proteomes" id="UP000474757"/>
    </source>
</evidence>
<evidence type="ECO:0000256" key="4">
    <source>
        <dbReference type="ARBA" id="ARBA00023027"/>
    </source>
</evidence>
<keyword evidence="4 10" id="KW-0520">NAD</keyword>
<evidence type="ECO:0000256" key="2">
    <source>
        <dbReference type="ARBA" id="ARBA00022723"/>
    </source>
</evidence>
<dbReference type="InterPro" id="IPR036291">
    <property type="entry name" value="NAD(P)-bd_dom_sf"/>
</dbReference>
<keyword evidence="6 10" id="KW-0326">Glycosidase</keyword>
<keyword evidence="8" id="KW-0408">Iron</keyword>
<keyword evidence="8" id="KW-0533">Nickel</keyword>
<evidence type="ECO:0000256" key="6">
    <source>
        <dbReference type="ARBA" id="ARBA00023295"/>
    </source>
</evidence>
<comment type="cofactor">
    <cofactor evidence="10">
        <name>NAD(+)</name>
        <dbReference type="ChEBI" id="CHEBI:57540"/>
    </cofactor>
    <text evidence="10">Binds 1 NAD(+) per subunit.</text>
</comment>
<evidence type="ECO:0000256" key="8">
    <source>
        <dbReference type="PIRSR" id="PIRSR601088-3"/>
    </source>
</evidence>
<evidence type="ECO:0000256" key="1">
    <source>
        <dbReference type="ARBA" id="ARBA00010141"/>
    </source>
</evidence>
<protein>
    <submittedName>
        <fullName evidence="12">Glycoside hydrolase</fullName>
    </submittedName>
</protein>
<dbReference type="PRINTS" id="PR00732">
    <property type="entry name" value="GLHYDRLASE4"/>
</dbReference>
<dbReference type="EMBL" id="JAAGAB010000002">
    <property type="protein sequence ID" value="NDV01330.1"/>
    <property type="molecule type" value="Genomic_DNA"/>
</dbReference>
<evidence type="ECO:0000256" key="5">
    <source>
        <dbReference type="ARBA" id="ARBA00023211"/>
    </source>
</evidence>